<feature type="transmembrane region" description="Helical" evidence="8">
    <location>
        <begin position="187"/>
        <end position="213"/>
    </location>
</feature>
<dbReference type="Proteomes" id="UP000683360">
    <property type="component" value="Unassembled WGS sequence"/>
</dbReference>
<feature type="transmembrane region" description="Helical" evidence="8">
    <location>
        <begin position="20"/>
        <end position="45"/>
    </location>
</feature>
<feature type="transmembrane region" description="Helical" evidence="8">
    <location>
        <begin position="57"/>
        <end position="76"/>
    </location>
</feature>
<dbReference type="Pfam" id="PF00001">
    <property type="entry name" value="7tm_1"/>
    <property type="match status" value="1"/>
</dbReference>
<sequence>MNRSEEDILNAWNLEEAYKYIVHDVFLIIYFIVGVFGNVVVLIVYQVKLKKESDSRYFIPILALVDLLATILRVPFELWRTILPVNFRDINACRYLWFVVNIFTFASIYFLGIITLQRYLKVCRPFGSQLTLRWRRASLVFIFILATGTGAPFVIWDEILPIPNPALNVTGYICGADVFEVNENSDYILGFIFFISFVITSVMLELIILNSLIARKIYTIIRNTNARRNSTKPARSNVSKEISGSTFYVTQDGTSITEANSTDFSLTNNEQEIRKEKVMVPLSNYSQPIKSTSENQEPASSRKFSYMFMVISLAFILSYLPQIFLLFSLINDRYFWIKISQTETIVFKFIDHMTTVNNIVNPYVYGFFDQKFRASAKTLC</sequence>
<feature type="domain" description="G-protein coupled receptors family 1 profile" evidence="9">
    <location>
        <begin position="37"/>
        <end position="365"/>
    </location>
</feature>
<evidence type="ECO:0000256" key="4">
    <source>
        <dbReference type="ARBA" id="ARBA00023040"/>
    </source>
</evidence>
<evidence type="ECO:0000259" key="9">
    <source>
        <dbReference type="PROSITE" id="PS50262"/>
    </source>
</evidence>
<comment type="caution">
    <text evidence="10">The sequence shown here is derived from an EMBL/GenBank/DDBJ whole genome shotgun (WGS) entry which is preliminary data.</text>
</comment>
<dbReference type="GO" id="GO:0016020">
    <property type="term" value="C:membrane"/>
    <property type="evidence" value="ECO:0007669"/>
    <property type="project" value="UniProtKB-SubCell"/>
</dbReference>
<dbReference type="PANTHER" id="PTHR24243:SF208">
    <property type="entry name" value="PYROKININ-1 RECEPTOR"/>
    <property type="match status" value="1"/>
</dbReference>
<evidence type="ECO:0000256" key="5">
    <source>
        <dbReference type="ARBA" id="ARBA00023136"/>
    </source>
</evidence>
<comment type="subcellular location">
    <subcellularLocation>
        <location evidence="1">Membrane</location>
        <topology evidence="1">Multi-pass membrane protein</topology>
    </subcellularLocation>
</comment>
<dbReference type="AlphaFoldDB" id="A0A8S3V783"/>
<reference evidence="10" key="1">
    <citation type="submission" date="2021-03" db="EMBL/GenBank/DDBJ databases">
        <authorList>
            <person name="Bekaert M."/>
        </authorList>
    </citation>
    <scope>NUCLEOTIDE SEQUENCE</scope>
</reference>
<feature type="transmembrane region" description="Helical" evidence="8">
    <location>
        <begin position="137"/>
        <end position="156"/>
    </location>
</feature>
<dbReference type="InterPro" id="IPR000276">
    <property type="entry name" value="GPCR_Rhodpsn"/>
</dbReference>
<dbReference type="PRINTS" id="PR00237">
    <property type="entry name" value="GPCRRHODOPSN"/>
</dbReference>
<evidence type="ECO:0000256" key="3">
    <source>
        <dbReference type="ARBA" id="ARBA00022989"/>
    </source>
</evidence>
<keyword evidence="11" id="KW-1185">Reference proteome</keyword>
<name>A0A8S3V783_MYTED</name>
<keyword evidence="7" id="KW-0807">Transducer</keyword>
<evidence type="ECO:0000313" key="11">
    <source>
        <dbReference type="Proteomes" id="UP000683360"/>
    </source>
</evidence>
<keyword evidence="3 8" id="KW-1133">Transmembrane helix</keyword>
<keyword evidence="5 8" id="KW-0472">Membrane</keyword>
<feature type="transmembrane region" description="Helical" evidence="8">
    <location>
        <begin position="96"/>
        <end position="116"/>
    </location>
</feature>
<dbReference type="PANTHER" id="PTHR24243">
    <property type="entry name" value="G-PROTEIN COUPLED RECEPTOR"/>
    <property type="match status" value="1"/>
</dbReference>
<proteinExistence type="predicted"/>
<dbReference type="GO" id="GO:0004930">
    <property type="term" value="F:G protein-coupled receptor activity"/>
    <property type="evidence" value="ECO:0007669"/>
    <property type="project" value="UniProtKB-KW"/>
</dbReference>
<dbReference type="CDD" id="cd00637">
    <property type="entry name" value="7tm_classA_rhodopsin-like"/>
    <property type="match status" value="1"/>
</dbReference>
<evidence type="ECO:0000256" key="2">
    <source>
        <dbReference type="ARBA" id="ARBA00022692"/>
    </source>
</evidence>
<evidence type="ECO:0000313" key="10">
    <source>
        <dbReference type="EMBL" id="CAG2252332.1"/>
    </source>
</evidence>
<keyword evidence="2 8" id="KW-0812">Transmembrane</keyword>
<feature type="transmembrane region" description="Helical" evidence="8">
    <location>
        <begin position="306"/>
        <end position="330"/>
    </location>
</feature>
<evidence type="ECO:0000256" key="8">
    <source>
        <dbReference type="SAM" id="Phobius"/>
    </source>
</evidence>
<evidence type="ECO:0000256" key="7">
    <source>
        <dbReference type="ARBA" id="ARBA00023224"/>
    </source>
</evidence>
<dbReference type="InterPro" id="IPR017452">
    <property type="entry name" value="GPCR_Rhodpsn_7TM"/>
</dbReference>
<gene>
    <name evidence="10" type="ORF">MEDL_63934</name>
</gene>
<organism evidence="10 11">
    <name type="scientific">Mytilus edulis</name>
    <name type="common">Blue mussel</name>
    <dbReference type="NCBI Taxonomy" id="6550"/>
    <lineage>
        <taxon>Eukaryota</taxon>
        <taxon>Metazoa</taxon>
        <taxon>Spiralia</taxon>
        <taxon>Lophotrochozoa</taxon>
        <taxon>Mollusca</taxon>
        <taxon>Bivalvia</taxon>
        <taxon>Autobranchia</taxon>
        <taxon>Pteriomorphia</taxon>
        <taxon>Mytilida</taxon>
        <taxon>Mytiloidea</taxon>
        <taxon>Mytilidae</taxon>
        <taxon>Mytilinae</taxon>
        <taxon>Mytilus</taxon>
    </lineage>
</organism>
<dbReference type="Gene3D" id="1.20.1070.10">
    <property type="entry name" value="Rhodopsin 7-helix transmembrane proteins"/>
    <property type="match status" value="1"/>
</dbReference>
<evidence type="ECO:0000256" key="6">
    <source>
        <dbReference type="ARBA" id="ARBA00023170"/>
    </source>
</evidence>
<accession>A0A8S3V783</accession>
<dbReference type="OrthoDB" id="6063770at2759"/>
<dbReference type="PROSITE" id="PS50262">
    <property type="entry name" value="G_PROTEIN_RECEP_F1_2"/>
    <property type="match status" value="1"/>
</dbReference>
<dbReference type="SUPFAM" id="SSF81321">
    <property type="entry name" value="Family A G protein-coupled receptor-like"/>
    <property type="match status" value="1"/>
</dbReference>
<evidence type="ECO:0000256" key="1">
    <source>
        <dbReference type="ARBA" id="ARBA00004141"/>
    </source>
</evidence>
<dbReference type="EMBL" id="CAJPWZ010003116">
    <property type="protein sequence ID" value="CAG2252332.1"/>
    <property type="molecule type" value="Genomic_DNA"/>
</dbReference>
<keyword evidence="6" id="KW-0675">Receptor</keyword>
<protein>
    <submittedName>
        <fullName evidence="10">GPR101</fullName>
    </submittedName>
</protein>
<keyword evidence="4" id="KW-0297">G-protein coupled receptor</keyword>